<keyword evidence="8 12" id="KW-1133">Transmembrane helix</keyword>
<evidence type="ECO:0000256" key="3">
    <source>
        <dbReference type="ARBA" id="ARBA00022475"/>
    </source>
</evidence>
<keyword evidence="16" id="KW-1185">Reference proteome</keyword>
<dbReference type="STRING" id="1122622.GCA_000421185_01115"/>
<comment type="similarity">
    <text evidence="10">Belongs to the ABC transporter superfamily. Siderophore-Fe(3+) uptake transporter (SIUT) (TC 3.A.1.21) family.</text>
</comment>
<protein>
    <submittedName>
        <fullName evidence="15">ATP-binding cassette, subfamily B</fullName>
    </submittedName>
</protein>
<dbReference type="InterPro" id="IPR017871">
    <property type="entry name" value="ABC_transporter-like_CS"/>
</dbReference>
<evidence type="ECO:0000256" key="9">
    <source>
        <dbReference type="ARBA" id="ARBA00023136"/>
    </source>
</evidence>
<feature type="transmembrane region" description="Helical" evidence="12">
    <location>
        <begin position="291"/>
        <end position="322"/>
    </location>
</feature>
<dbReference type="Gene3D" id="1.20.1560.10">
    <property type="entry name" value="ABC transporter type 1, transmembrane domain"/>
    <property type="match status" value="1"/>
</dbReference>
<dbReference type="InterPro" id="IPR036640">
    <property type="entry name" value="ABC1_TM_sf"/>
</dbReference>
<dbReference type="InterPro" id="IPR039421">
    <property type="entry name" value="Type_1_exporter"/>
</dbReference>
<dbReference type="AlphaFoldDB" id="A0A285VUT8"/>
<evidence type="ECO:0000256" key="5">
    <source>
        <dbReference type="ARBA" id="ARBA00022692"/>
    </source>
</evidence>
<dbReference type="SUPFAM" id="SSF52540">
    <property type="entry name" value="P-loop containing nucleoside triphosphate hydrolases"/>
    <property type="match status" value="1"/>
</dbReference>
<evidence type="ECO:0000256" key="2">
    <source>
        <dbReference type="ARBA" id="ARBA00022448"/>
    </source>
</evidence>
<dbReference type="InterPro" id="IPR011527">
    <property type="entry name" value="ABC1_TM_dom"/>
</dbReference>
<feature type="domain" description="ABC transporter" evidence="13">
    <location>
        <begin position="382"/>
        <end position="620"/>
    </location>
</feature>
<dbReference type="GO" id="GO:0005886">
    <property type="term" value="C:plasma membrane"/>
    <property type="evidence" value="ECO:0007669"/>
    <property type="project" value="UniProtKB-SubCell"/>
</dbReference>
<evidence type="ECO:0000256" key="1">
    <source>
        <dbReference type="ARBA" id="ARBA00004429"/>
    </source>
</evidence>
<evidence type="ECO:0000259" key="13">
    <source>
        <dbReference type="PROSITE" id="PS50893"/>
    </source>
</evidence>
<evidence type="ECO:0000256" key="8">
    <source>
        <dbReference type="ARBA" id="ARBA00022989"/>
    </source>
</evidence>
<dbReference type="SUPFAM" id="SSF90123">
    <property type="entry name" value="ABC transporter transmembrane region"/>
    <property type="match status" value="1"/>
</dbReference>
<dbReference type="Pfam" id="PF00005">
    <property type="entry name" value="ABC_tran"/>
    <property type="match status" value="1"/>
</dbReference>
<dbReference type="SMART" id="SM00382">
    <property type="entry name" value="AAA"/>
    <property type="match status" value="1"/>
</dbReference>
<evidence type="ECO:0000259" key="14">
    <source>
        <dbReference type="PROSITE" id="PS50929"/>
    </source>
</evidence>
<keyword evidence="9 12" id="KW-0472">Membrane</keyword>
<dbReference type="Pfam" id="PF00664">
    <property type="entry name" value="ABC_membrane"/>
    <property type="match status" value="1"/>
</dbReference>
<name>A0A285VUT8_9MICO</name>
<evidence type="ECO:0000256" key="10">
    <source>
        <dbReference type="ARBA" id="ARBA00023455"/>
    </source>
</evidence>
<keyword evidence="6" id="KW-0547">Nucleotide-binding</keyword>
<feature type="region of interest" description="Disordered" evidence="11">
    <location>
        <begin position="1"/>
        <end position="38"/>
    </location>
</feature>
<comment type="subcellular location">
    <subcellularLocation>
        <location evidence="1">Cell inner membrane</location>
        <topology evidence="1">Multi-pass membrane protein</topology>
    </subcellularLocation>
</comment>
<dbReference type="InterPro" id="IPR003439">
    <property type="entry name" value="ABC_transporter-like_ATP-bd"/>
</dbReference>
<keyword evidence="5 12" id="KW-0812">Transmembrane</keyword>
<dbReference type="PROSITE" id="PS50893">
    <property type="entry name" value="ABC_TRANSPORTER_2"/>
    <property type="match status" value="1"/>
</dbReference>
<accession>A0A285VUT8</accession>
<dbReference type="Proteomes" id="UP000219688">
    <property type="component" value="Unassembled WGS sequence"/>
</dbReference>
<keyword evidence="2" id="KW-0813">Transport</keyword>
<dbReference type="PROSITE" id="PS00211">
    <property type="entry name" value="ABC_TRANSPORTER_1"/>
    <property type="match status" value="1"/>
</dbReference>
<evidence type="ECO:0000313" key="15">
    <source>
        <dbReference type="EMBL" id="SOC56401.1"/>
    </source>
</evidence>
<keyword evidence="7 15" id="KW-0067">ATP-binding</keyword>
<gene>
    <name evidence="15" type="ORF">SAMN05421879_107165</name>
</gene>
<evidence type="ECO:0000256" key="6">
    <source>
        <dbReference type="ARBA" id="ARBA00022741"/>
    </source>
</evidence>
<dbReference type="CDD" id="cd18550">
    <property type="entry name" value="ABC_6TM_exporter_like"/>
    <property type="match status" value="1"/>
</dbReference>
<organism evidence="15 16">
    <name type="scientific">Ornithinimicrobium cerasi</name>
    <dbReference type="NCBI Taxonomy" id="2248773"/>
    <lineage>
        <taxon>Bacteria</taxon>
        <taxon>Bacillati</taxon>
        <taxon>Actinomycetota</taxon>
        <taxon>Actinomycetes</taxon>
        <taxon>Micrococcales</taxon>
        <taxon>Ornithinimicrobiaceae</taxon>
        <taxon>Ornithinimicrobium</taxon>
    </lineage>
</organism>
<evidence type="ECO:0000256" key="7">
    <source>
        <dbReference type="ARBA" id="ARBA00022840"/>
    </source>
</evidence>
<dbReference type="FunFam" id="3.40.50.300:FF:000221">
    <property type="entry name" value="Multidrug ABC transporter ATP-binding protein"/>
    <property type="match status" value="1"/>
</dbReference>
<reference evidence="16" key="1">
    <citation type="submission" date="2017-08" db="EMBL/GenBank/DDBJ databases">
        <authorList>
            <person name="Varghese N."/>
            <person name="Submissions S."/>
        </authorList>
    </citation>
    <scope>NUCLEOTIDE SEQUENCE [LARGE SCALE GENOMIC DNA]</scope>
    <source>
        <strain evidence="16">USBA17B2</strain>
    </source>
</reference>
<proteinExistence type="inferred from homology"/>
<dbReference type="GO" id="GO:0015421">
    <property type="term" value="F:ABC-type oligopeptide transporter activity"/>
    <property type="evidence" value="ECO:0007669"/>
    <property type="project" value="TreeGrafter"/>
</dbReference>
<feature type="transmembrane region" description="Helical" evidence="12">
    <location>
        <begin position="57"/>
        <end position="75"/>
    </location>
</feature>
<evidence type="ECO:0000313" key="16">
    <source>
        <dbReference type="Proteomes" id="UP000219688"/>
    </source>
</evidence>
<dbReference type="InterPro" id="IPR027417">
    <property type="entry name" value="P-loop_NTPase"/>
</dbReference>
<feature type="transmembrane region" description="Helical" evidence="12">
    <location>
        <begin position="95"/>
        <end position="120"/>
    </location>
</feature>
<dbReference type="GO" id="GO:0005524">
    <property type="term" value="F:ATP binding"/>
    <property type="evidence" value="ECO:0007669"/>
    <property type="project" value="UniProtKB-KW"/>
</dbReference>
<feature type="compositionally biased region" description="Basic and acidic residues" evidence="11">
    <location>
        <begin position="13"/>
        <end position="36"/>
    </location>
</feature>
<sequence>MNDFSSLASGHGLGDRGGRGDRGPGSGSRRDPRDQAQLRAHPVSGRRVLALFAPHRWPIAVVLTLIVTSSALGLASPFLVKEIVDVAIPEQDVRLLLILVGVMVGVAVVTAVLGVVQTWISTTVGQRIMHRLRTDLFTHVQRQPLSFFTRTRSGEVQSRLTHDVSGLQGVVTSTATSLAGNVATVVGTLVAMLALSPTLAVLSLVVIPPAVLVTRSVARLRRDATDKRQKALASLHGQVEESLSVSGARLSKTLGAGEQLAQRFAGSSSGLLDLEVAAQIAGRWRTATMGIVFAVVPAALYLVAGLPVTGAGISIGTLVAFTALQAGIFRPVMGLLSLGVQVTASMALFSRIFEYLDLPLDVAEPTPDRARHLDPATARGELRLEGVSYTYDADADDAHAALTDVDLVIPAGATVALVGRTGSGKSTLASLLTRLDDPTSGRVTLDGVDLRDLPSAERAAVMGVVSQETYLLHATVRENLRFANPDATDEQLEQAARDAQVHELIASLPQGYDTVVGARGHRFSGGEQQRLALARTLLRDPQVLVLDEATSALDTRTEAAVQTALARVGRGRTVVMIAHRLSTVRDADLVVVLDGGRVVEQGTHEDLLELGNRYAALVAAGARDGSAGARADDGLMTLAA</sequence>
<evidence type="ECO:0000256" key="11">
    <source>
        <dbReference type="SAM" id="MobiDB-lite"/>
    </source>
</evidence>
<dbReference type="RefSeq" id="WP_097188504.1">
    <property type="nucleotide sequence ID" value="NZ_OBQK01000007.1"/>
</dbReference>
<dbReference type="GO" id="GO:0016887">
    <property type="term" value="F:ATP hydrolysis activity"/>
    <property type="evidence" value="ECO:0007669"/>
    <property type="project" value="InterPro"/>
</dbReference>
<dbReference type="PANTHER" id="PTHR43394">
    <property type="entry name" value="ATP-DEPENDENT PERMEASE MDL1, MITOCHONDRIAL"/>
    <property type="match status" value="1"/>
</dbReference>
<feature type="transmembrane region" description="Helical" evidence="12">
    <location>
        <begin position="189"/>
        <end position="213"/>
    </location>
</feature>
<dbReference type="PROSITE" id="PS50929">
    <property type="entry name" value="ABC_TM1F"/>
    <property type="match status" value="1"/>
</dbReference>
<feature type="domain" description="ABC transmembrane type-1" evidence="14">
    <location>
        <begin position="60"/>
        <end position="344"/>
    </location>
</feature>
<dbReference type="Gene3D" id="3.40.50.300">
    <property type="entry name" value="P-loop containing nucleotide triphosphate hydrolases"/>
    <property type="match status" value="1"/>
</dbReference>
<dbReference type="EMBL" id="OBQK01000007">
    <property type="protein sequence ID" value="SOC56401.1"/>
    <property type="molecule type" value="Genomic_DNA"/>
</dbReference>
<keyword evidence="4" id="KW-0997">Cell inner membrane</keyword>
<evidence type="ECO:0000256" key="4">
    <source>
        <dbReference type="ARBA" id="ARBA00022519"/>
    </source>
</evidence>
<evidence type="ECO:0000256" key="12">
    <source>
        <dbReference type="SAM" id="Phobius"/>
    </source>
</evidence>
<keyword evidence="3" id="KW-1003">Cell membrane</keyword>
<dbReference type="PANTHER" id="PTHR43394:SF1">
    <property type="entry name" value="ATP-BINDING CASSETTE SUB-FAMILY B MEMBER 10, MITOCHONDRIAL"/>
    <property type="match status" value="1"/>
</dbReference>
<dbReference type="InterPro" id="IPR003593">
    <property type="entry name" value="AAA+_ATPase"/>
</dbReference>